<sequence length="151" mass="16909">MEPSVRRAERDAWPGHDGQLPHRRPCRYGDRDRRRAAAPLLDGVGAARRRCDDRHPAFRRKRQICRHADELRAAGRARRQGREGAAGKEKLGGHPSPRFDGERVMIRDKHRFNLSGGDLCAACIPRIPPCPMSPPRTATRQWSITAAGGPV</sequence>
<evidence type="ECO:0000256" key="1">
    <source>
        <dbReference type="SAM" id="MobiDB-lite"/>
    </source>
</evidence>
<evidence type="ECO:0000313" key="2">
    <source>
        <dbReference type="EMBL" id="CDX20270.1"/>
    </source>
</evidence>
<name>A0A090E0I3_MESPL</name>
<dbReference type="EMBL" id="CCMZ01000025">
    <property type="protein sequence ID" value="CDX20270.1"/>
    <property type="molecule type" value="Genomic_DNA"/>
</dbReference>
<proteinExistence type="predicted"/>
<keyword evidence="3" id="KW-1185">Reference proteome</keyword>
<dbReference type="AlphaFoldDB" id="A0A090E0I3"/>
<gene>
    <name evidence="2" type="ORF">MPL3356_310066</name>
</gene>
<feature type="region of interest" description="Disordered" evidence="1">
    <location>
        <begin position="71"/>
        <end position="100"/>
    </location>
</feature>
<feature type="region of interest" description="Disordered" evidence="1">
    <location>
        <begin position="1"/>
        <end position="33"/>
    </location>
</feature>
<reference evidence="3" key="1">
    <citation type="submission" date="2014-08" db="EMBL/GenBank/DDBJ databases">
        <authorList>
            <person name="Moulin L."/>
        </authorList>
    </citation>
    <scope>NUCLEOTIDE SEQUENCE [LARGE SCALE GENOMIC DNA]</scope>
</reference>
<feature type="compositionally biased region" description="Basic and acidic residues" evidence="1">
    <location>
        <begin position="1"/>
        <end position="14"/>
    </location>
</feature>
<feature type="compositionally biased region" description="Basic and acidic residues" evidence="1">
    <location>
        <begin position="80"/>
        <end position="100"/>
    </location>
</feature>
<evidence type="ECO:0000313" key="3">
    <source>
        <dbReference type="Proteomes" id="UP000045285"/>
    </source>
</evidence>
<organism evidence="2 3">
    <name type="scientific">Mesorhizobium plurifarium</name>
    <dbReference type="NCBI Taxonomy" id="69974"/>
    <lineage>
        <taxon>Bacteria</taxon>
        <taxon>Pseudomonadati</taxon>
        <taxon>Pseudomonadota</taxon>
        <taxon>Alphaproteobacteria</taxon>
        <taxon>Hyphomicrobiales</taxon>
        <taxon>Phyllobacteriaceae</taxon>
        <taxon>Mesorhizobium</taxon>
    </lineage>
</organism>
<accession>A0A090E0I3</accession>
<protein>
    <submittedName>
        <fullName evidence="2">Uncharacterized protein</fullName>
    </submittedName>
</protein>
<dbReference type="Proteomes" id="UP000045285">
    <property type="component" value="Unassembled WGS sequence"/>
</dbReference>